<organism evidence="1 2">
    <name type="scientific">Mobilisporobacter senegalensis</name>
    <dbReference type="NCBI Taxonomy" id="1329262"/>
    <lineage>
        <taxon>Bacteria</taxon>
        <taxon>Bacillati</taxon>
        <taxon>Bacillota</taxon>
        <taxon>Clostridia</taxon>
        <taxon>Lachnospirales</taxon>
        <taxon>Lachnospiraceae</taxon>
        <taxon>Mobilisporobacter</taxon>
    </lineage>
</organism>
<dbReference type="RefSeq" id="WP_123607974.1">
    <property type="nucleotide sequence ID" value="NZ_RJVG01000001.1"/>
</dbReference>
<keyword evidence="2" id="KW-1185">Reference proteome</keyword>
<dbReference type="InterPro" id="IPR025062">
    <property type="entry name" value="DUF4003"/>
</dbReference>
<reference evidence="1 2" key="1">
    <citation type="submission" date="2018-11" db="EMBL/GenBank/DDBJ databases">
        <title>Genomic Encyclopedia of Type Strains, Phase IV (KMG-IV): sequencing the most valuable type-strain genomes for metagenomic binning, comparative biology and taxonomic classification.</title>
        <authorList>
            <person name="Goeker M."/>
        </authorList>
    </citation>
    <scope>NUCLEOTIDE SEQUENCE [LARGE SCALE GENOMIC DNA]</scope>
    <source>
        <strain evidence="1 2">DSM 26537</strain>
    </source>
</reference>
<gene>
    <name evidence="1" type="ORF">EDD66_101510</name>
</gene>
<evidence type="ECO:0000313" key="1">
    <source>
        <dbReference type="EMBL" id="ROR31890.1"/>
    </source>
</evidence>
<accession>A0A3N1XZ75</accession>
<dbReference type="AlphaFoldDB" id="A0A3N1XZ75"/>
<dbReference type="Pfam" id="PF13170">
    <property type="entry name" value="DUF4003"/>
    <property type="match status" value="1"/>
</dbReference>
<dbReference type="Proteomes" id="UP000273083">
    <property type="component" value="Unassembled WGS sequence"/>
</dbReference>
<name>A0A3N1XZ75_9FIRM</name>
<proteinExistence type="predicted"/>
<dbReference type="OrthoDB" id="1778393at2"/>
<dbReference type="EMBL" id="RJVG01000001">
    <property type="protein sequence ID" value="ROR31890.1"/>
    <property type="molecule type" value="Genomic_DNA"/>
</dbReference>
<sequence length="329" mass="36956">MTEQLQQKTALFIENIQKMKESFKWDSSLLHQLVAFIYAEKDKEVDSVEIKHAKDIIKSNTGLFSMFKDSTFLAIAGMIAMDDTPEEYFKNTMNVYNRMKKAGFSGSNYLAISSLIIAKKASEFNYDNVIENTKNYYDRMKKEHRILTSYDDYCFATMLGISELGIDSAIREMEECYRNLKGHFFSSNSVQSLSHVLAFGEETAAIKCERVLKIAEMLKTKKCKLGYDGELTALGILALITDDIEKITDEIAKVSDYLHDKKVFGSFFESSTGRNRYAAALVSSTYVQNLKEDILSVTLQNSLTNILIAQETAVIVAITASTAATSASN</sequence>
<comment type="caution">
    <text evidence="1">The sequence shown here is derived from an EMBL/GenBank/DDBJ whole genome shotgun (WGS) entry which is preliminary data.</text>
</comment>
<protein>
    <submittedName>
        <fullName evidence="1">Uncharacterized protein DUF4003</fullName>
    </submittedName>
</protein>
<evidence type="ECO:0000313" key="2">
    <source>
        <dbReference type="Proteomes" id="UP000273083"/>
    </source>
</evidence>